<comment type="caution">
    <text evidence="1">The sequence shown here is derived from an EMBL/GenBank/DDBJ whole genome shotgun (WGS) entry which is preliminary data.</text>
</comment>
<keyword evidence="2" id="KW-1185">Reference proteome</keyword>
<dbReference type="Proteomes" id="UP001165960">
    <property type="component" value="Unassembled WGS sequence"/>
</dbReference>
<evidence type="ECO:0000313" key="2">
    <source>
        <dbReference type="Proteomes" id="UP001165960"/>
    </source>
</evidence>
<name>A0ACC2UQV5_9FUNG</name>
<dbReference type="EMBL" id="QTSX02000060">
    <property type="protein sequence ID" value="KAJ9089203.1"/>
    <property type="molecule type" value="Genomic_DNA"/>
</dbReference>
<protein>
    <submittedName>
        <fullName evidence="1">Uncharacterized protein</fullName>
    </submittedName>
</protein>
<organism evidence="1 2">
    <name type="scientific">Entomophthora muscae</name>
    <dbReference type="NCBI Taxonomy" id="34485"/>
    <lineage>
        <taxon>Eukaryota</taxon>
        <taxon>Fungi</taxon>
        <taxon>Fungi incertae sedis</taxon>
        <taxon>Zoopagomycota</taxon>
        <taxon>Entomophthoromycotina</taxon>
        <taxon>Entomophthoromycetes</taxon>
        <taxon>Entomophthorales</taxon>
        <taxon>Entomophthoraceae</taxon>
        <taxon>Entomophthora</taxon>
    </lineage>
</organism>
<sequence>MKLNLSLLGFLASGVLVVESAVASPVMIAVPVEAAHPELAYRDRYREPYRGQDLRRTRDFEERDRSKSRSFERVSGSESSSDRRISDRETSRRRRF</sequence>
<evidence type="ECO:0000313" key="1">
    <source>
        <dbReference type="EMBL" id="KAJ9089203.1"/>
    </source>
</evidence>
<gene>
    <name evidence="1" type="ORF">DSO57_1015342</name>
</gene>
<reference evidence="1" key="1">
    <citation type="submission" date="2022-04" db="EMBL/GenBank/DDBJ databases">
        <title>Genome of the entomopathogenic fungus Entomophthora muscae.</title>
        <authorList>
            <person name="Elya C."/>
            <person name="Lovett B.R."/>
            <person name="Lee E."/>
            <person name="Macias A.M."/>
            <person name="Hajek A.E."/>
            <person name="De Bivort B.L."/>
            <person name="Kasson M.T."/>
            <person name="De Fine Licht H.H."/>
            <person name="Stajich J.E."/>
        </authorList>
    </citation>
    <scope>NUCLEOTIDE SEQUENCE</scope>
    <source>
        <strain evidence="1">Berkeley</strain>
    </source>
</reference>
<proteinExistence type="predicted"/>
<accession>A0ACC2UQV5</accession>